<dbReference type="EMBL" id="UYRT01001842">
    <property type="protein sequence ID" value="VDK30262.1"/>
    <property type="molecule type" value="Genomic_DNA"/>
</dbReference>
<name>A0A183CYH2_9BILA</name>
<dbReference type="OrthoDB" id="10263978at2759"/>
<evidence type="ECO:0000313" key="1">
    <source>
        <dbReference type="EMBL" id="VDK30262.1"/>
    </source>
</evidence>
<reference evidence="3" key="1">
    <citation type="submission" date="2016-06" db="UniProtKB">
        <authorList>
            <consortium name="WormBaseParasite"/>
        </authorList>
    </citation>
    <scope>IDENTIFICATION</scope>
</reference>
<protein>
    <submittedName>
        <fullName evidence="3">Peroxisomal membrane protein PEX16</fullName>
    </submittedName>
</protein>
<accession>A0A183CYH2</accession>
<dbReference type="WBParaSite" id="GPUH_0000151601-mRNA-1">
    <property type="protein sequence ID" value="GPUH_0000151601-mRNA-1"/>
    <property type="gene ID" value="GPUH_0000151601"/>
</dbReference>
<dbReference type="Proteomes" id="UP000271098">
    <property type="component" value="Unassembled WGS sequence"/>
</dbReference>
<gene>
    <name evidence="1" type="ORF">GPUH_LOCUS1513</name>
</gene>
<organism evidence="3">
    <name type="scientific">Gongylonema pulchrum</name>
    <dbReference type="NCBI Taxonomy" id="637853"/>
    <lineage>
        <taxon>Eukaryota</taxon>
        <taxon>Metazoa</taxon>
        <taxon>Ecdysozoa</taxon>
        <taxon>Nematoda</taxon>
        <taxon>Chromadorea</taxon>
        <taxon>Rhabditida</taxon>
        <taxon>Spirurina</taxon>
        <taxon>Spiruromorpha</taxon>
        <taxon>Spiruroidea</taxon>
        <taxon>Gongylonematidae</taxon>
        <taxon>Gongylonema</taxon>
    </lineage>
</organism>
<sequence length="208" mass="23601">MAGSGYDAKKLCVFAWYLIERGQQPDAALDDRKIALIGARIYVSLCCLNGSQAFSIFNDYLFQRTLEALRMICRLLDSAGNFDTASRKGAGAGSGKTKTSKRARDIIDTEVQSSILQNFSDRSFALVHRFLDGRHTSWHVVYGRLVLPRLMYWTMENTVLPANAHPPKIMSVYKDAMISLIRMRLQEPRLFFTRKDNSLSTPLPLVFR</sequence>
<proteinExistence type="predicted"/>
<evidence type="ECO:0000313" key="3">
    <source>
        <dbReference type="WBParaSite" id="GPUH_0000151601-mRNA-1"/>
    </source>
</evidence>
<keyword evidence="2" id="KW-1185">Reference proteome</keyword>
<dbReference type="AlphaFoldDB" id="A0A183CYH2"/>
<reference evidence="1 2" key="2">
    <citation type="submission" date="2018-11" db="EMBL/GenBank/DDBJ databases">
        <authorList>
            <consortium name="Pathogen Informatics"/>
        </authorList>
    </citation>
    <scope>NUCLEOTIDE SEQUENCE [LARGE SCALE GENOMIC DNA]</scope>
</reference>
<evidence type="ECO:0000313" key="2">
    <source>
        <dbReference type="Proteomes" id="UP000271098"/>
    </source>
</evidence>